<sequence length="1111" mass="126314">MASVPPQRPISLAQSLHEDHDILDGPLTFEEAIANTEGMKVIFLDRAMVVHKPVGSVQIGDLPAKDEIQDSVKKRVQFLDVVLDYEGDLDLKEIETMFLQQRYQDLPAPIKMKGNNVLPYSMQLFILKTGDRKWNIVKHVRFAEGTKVISSAIMSMCTGRPLEIDYQKNFREGSRALQYMLEGLGGFQVRYCKLVPMNASNKPSRETDDIRAGFQFIKANGPTENDDGQFTSWTEEQVNDPNSPLHKWDRGVIKEFLRCQADKGAQAGTIRDWPLTLVDFTPWAINTVFAPILPYLTGHSVIWIGKSEVGKSPASYTLSHLMSAFWLLQEDRTQEVPGFQTASHLDYFRKERGRRTKPRVYDDGNLYREQAASVKAVTEVSGLDRKTMARWNASSYEKGQLCQLCSNPYDRTVEKPMSPGRESDSVTFENFYKLIRPSFHREFDEEDLLAVLKRSCVVVFTDVGIYVRTPGTTRDAIPRTAWPSEDFGLVSPCSRSTFTAYKRGFALPPRPTHQENLQWSLNLLQAALDGEDVPRCCTVLGRKLNGAKYVEEVRPTLAGISASTTYFPEQENEQVQAEPPTKRFRSVKSSSALLQNAAATREELKENTETEGTKEEAAVPPTPVAVKKECVDVEAKFKSIVCWIICKLVSAKIREIIPFSQEDTASISKGAFSRSICQLAKAQINICDPFAQDAIVVLISKGKLAKGRVWSLPVSWMMPSEHDYFVEWKSVKYTREKTSVGPRGVRKDQMKWKRTLPQLLRADEKGIIKMLVADKLLPNWAGKKCPRCSTGTLSKLSDLKGYGLKHRCSARNCRARINPHHLHPLFTECQGPQKQSLQMQAAMLLLKLHRVPQSTIHLLLGQNHKAIEDMDKKICKLRRDFVERKERDIIFGNGKSWVDIEADEATFDKRDISQTPDLKHLIVKKGETVMWEQWAGVVQRGRPDTLVLHKLTPKLTVKRAPGPGAIRKTEWTTLGTKLLQDRHVILHTDSAKSYKAKISGVLHDRVIHCKKRVKRNGKWIWLAPKYTSIVKHKIPNTKGKYLKTKSGTQIIDRCWRFLKDRLILNQHTRSNSALLRAKLRSAQYEYWFKNSDHWVGCGSLCAEHMRKFAHT</sequence>
<dbReference type="AlphaFoldDB" id="A0A812QL23"/>
<evidence type="ECO:0000313" key="3">
    <source>
        <dbReference type="Proteomes" id="UP000604046"/>
    </source>
</evidence>
<name>A0A812QL23_9DINO</name>
<gene>
    <name evidence="2" type="ORF">SNAT2548_LOCUS21403</name>
</gene>
<keyword evidence="3" id="KW-1185">Reference proteome</keyword>
<feature type="compositionally biased region" description="Basic and acidic residues" evidence="1">
    <location>
        <begin position="600"/>
        <end position="617"/>
    </location>
</feature>
<protein>
    <submittedName>
        <fullName evidence="2">Uncharacterized protein</fullName>
    </submittedName>
</protein>
<evidence type="ECO:0000256" key="1">
    <source>
        <dbReference type="SAM" id="MobiDB-lite"/>
    </source>
</evidence>
<evidence type="ECO:0000313" key="2">
    <source>
        <dbReference type="EMBL" id="CAE7392679.1"/>
    </source>
</evidence>
<dbReference type="EMBL" id="CAJNDS010002250">
    <property type="protein sequence ID" value="CAE7392679.1"/>
    <property type="molecule type" value="Genomic_DNA"/>
</dbReference>
<proteinExistence type="predicted"/>
<feature type="region of interest" description="Disordered" evidence="1">
    <location>
        <begin position="600"/>
        <end position="619"/>
    </location>
</feature>
<comment type="caution">
    <text evidence="2">The sequence shown here is derived from an EMBL/GenBank/DDBJ whole genome shotgun (WGS) entry which is preliminary data.</text>
</comment>
<accession>A0A812QL23</accession>
<reference evidence="2" key="1">
    <citation type="submission" date="2021-02" db="EMBL/GenBank/DDBJ databases">
        <authorList>
            <person name="Dougan E. K."/>
            <person name="Rhodes N."/>
            <person name="Thang M."/>
            <person name="Chan C."/>
        </authorList>
    </citation>
    <scope>NUCLEOTIDE SEQUENCE</scope>
</reference>
<organism evidence="2 3">
    <name type="scientific">Symbiodinium natans</name>
    <dbReference type="NCBI Taxonomy" id="878477"/>
    <lineage>
        <taxon>Eukaryota</taxon>
        <taxon>Sar</taxon>
        <taxon>Alveolata</taxon>
        <taxon>Dinophyceae</taxon>
        <taxon>Suessiales</taxon>
        <taxon>Symbiodiniaceae</taxon>
        <taxon>Symbiodinium</taxon>
    </lineage>
</organism>
<dbReference type="Proteomes" id="UP000604046">
    <property type="component" value="Unassembled WGS sequence"/>
</dbReference>